<accession>A0A0C3GG45</accession>
<evidence type="ECO:0000313" key="1">
    <source>
        <dbReference type="EMBL" id="KIM89601.1"/>
    </source>
</evidence>
<protein>
    <recommendedName>
        <fullName evidence="3">Fungal-type protein kinase domain-containing protein</fullName>
    </recommendedName>
</protein>
<name>A0A0C3GG45_PILCF</name>
<dbReference type="InParanoid" id="A0A0C3GG45"/>
<sequence length="187" mass="20962">MLSQRILDMFARIPPDTTIENKYYGVYDKLLNGVFDTSATDYTVEPQYALPEAFQAPGVPSVDFVVTYVVALDDKPVFFLEIKPPGHVNLISTRIAADTQMRNRFSSFYDVVPTPKLHGISVMGQRLAFYSMEKATGHIVPERVQPAENYVTDTVPVNRWKLDITTEVGHQQFMAVVDAVKSMVAAL</sequence>
<dbReference type="AlphaFoldDB" id="A0A0C3GG45"/>
<reference evidence="1 2" key="1">
    <citation type="submission" date="2014-04" db="EMBL/GenBank/DDBJ databases">
        <authorList>
            <consortium name="DOE Joint Genome Institute"/>
            <person name="Kuo A."/>
            <person name="Tarkka M."/>
            <person name="Buscot F."/>
            <person name="Kohler A."/>
            <person name="Nagy L.G."/>
            <person name="Floudas D."/>
            <person name="Copeland A."/>
            <person name="Barry K.W."/>
            <person name="Cichocki N."/>
            <person name="Veneault-Fourrey C."/>
            <person name="LaButti K."/>
            <person name="Lindquist E.A."/>
            <person name="Lipzen A."/>
            <person name="Lundell T."/>
            <person name="Morin E."/>
            <person name="Murat C."/>
            <person name="Sun H."/>
            <person name="Tunlid A."/>
            <person name="Henrissat B."/>
            <person name="Grigoriev I.V."/>
            <person name="Hibbett D.S."/>
            <person name="Martin F."/>
            <person name="Nordberg H.P."/>
            <person name="Cantor M.N."/>
            <person name="Hua S.X."/>
        </authorList>
    </citation>
    <scope>NUCLEOTIDE SEQUENCE [LARGE SCALE GENOMIC DNA]</scope>
    <source>
        <strain evidence="1 2">F 1598</strain>
    </source>
</reference>
<gene>
    <name evidence="1" type="ORF">PILCRDRAFT_191467</name>
</gene>
<reference evidence="2" key="2">
    <citation type="submission" date="2015-01" db="EMBL/GenBank/DDBJ databases">
        <title>Evolutionary Origins and Diversification of the Mycorrhizal Mutualists.</title>
        <authorList>
            <consortium name="DOE Joint Genome Institute"/>
            <consortium name="Mycorrhizal Genomics Consortium"/>
            <person name="Kohler A."/>
            <person name="Kuo A."/>
            <person name="Nagy L.G."/>
            <person name="Floudas D."/>
            <person name="Copeland A."/>
            <person name="Barry K.W."/>
            <person name="Cichocki N."/>
            <person name="Veneault-Fourrey C."/>
            <person name="LaButti K."/>
            <person name="Lindquist E.A."/>
            <person name="Lipzen A."/>
            <person name="Lundell T."/>
            <person name="Morin E."/>
            <person name="Murat C."/>
            <person name="Riley R."/>
            <person name="Ohm R."/>
            <person name="Sun H."/>
            <person name="Tunlid A."/>
            <person name="Henrissat B."/>
            <person name="Grigoriev I.V."/>
            <person name="Hibbett D.S."/>
            <person name="Martin F."/>
        </authorList>
    </citation>
    <scope>NUCLEOTIDE SEQUENCE [LARGE SCALE GENOMIC DNA]</scope>
    <source>
        <strain evidence="2">F 1598</strain>
    </source>
</reference>
<organism evidence="1 2">
    <name type="scientific">Piloderma croceum (strain F 1598)</name>
    <dbReference type="NCBI Taxonomy" id="765440"/>
    <lineage>
        <taxon>Eukaryota</taxon>
        <taxon>Fungi</taxon>
        <taxon>Dikarya</taxon>
        <taxon>Basidiomycota</taxon>
        <taxon>Agaricomycotina</taxon>
        <taxon>Agaricomycetes</taxon>
        <taxon>Agaricomycetidae</taxon>
        <taxon>Atheliales</taxon>
        <taxon>Atheliaceae</taxon>
        <taxon>Piloderma</taxon>
    </lineage>
</organism>
<dbReference type="HOGENOM" id="CLU_085786_3_1_1"/>
<proteinExistence type="predicted"/>
<dbReference type="OrthoDB" id="3255221at2759"/>
<keyword evidence="2" id="KW-1185">Reference proteome</keyword>
<dbReference type="EMBL" id="KN832974">
    <property type="protein sequence ID" value="KIM89601.1"/>
    <property type="molecule type" value="Genomic_DNA"/>
</dbReference>
<evidence type="ECO:0000313" key="2">
    <source>
        <dbReference type="Proteomes" id="UP000054166"/>
    </source>
</evidence>
<dbReference type="Proteomes" id="UP000054166">
    <property type="component" value="Unassembled WGS sequence"/>
</dbReference>
<evidence type="ECO:0008006" key="3">
    <source>
        <dbReference type="Google" id="ProtNLM"/>
    </source>
</evidence>